<keyword evidence="1" id="KW-1133">Transmembrane helix</keyword>
<evidence type="ECO:0000313" key="4">
    <source>
        <dbReference type="Proteomes" id="UP000034231"/>
    </source>
</evidence>
<comment type="caution">
    <text evidence="3">The sequence shown here is derived from an EMBL/GenBank/DDBJ whole genome shotgun (WGS) entry which is preliminary data.</text>
</comment>
<dbReference type="PIRSF" id="PIRSF028063">
    <property type="entry name" value="UCP028063"/>
    <property type="match status" value="1"/>
</dbReference>
<gene>
    <name evidence="3" type="ORF">US68_C0006G0090</name>
</gene>
<proteinExistence type="predicted"/>
<evidence type="ECO:0000256" key="1">
    <source>
        <dbReference type="SAM" id="Phobius"/>
    </source>
</evidence>
<keyword evidence="1" id="KW-0472">Membrane</keyword>
<evidence type="ECO:0000313" key="3">
    <source>
        <dbReference type="EMBL" id="KKQ50410.1"/>
    </source>
</evidence>
<dbReference type="AlphaFoldDB" id="A0A0G0IHC4"/>
<dbReference type="InterPro" id="IPR014538">
    <property type="entry name" value="UCP028063_topo_Znf"/>
</dbReference>
<dbReference type="Pfam" id="PF10881">
    <property type="entry name" value="DUF2726"/>
    <property type="match status" value="1"/>
</dbReference>
<keyword evidence="1" id="KW-0812">Transmembrane</keyword>
<dbReference type="EMBL" id="LBTX01000006">
    <property type="protein sequence ID" value="KKQ50410.1"/>
    <property type="molecule type" value="Genomic_DNA"/>
</dbReference>
<accession>A0A0G0IHC4</accession>
<name>A0A0G0IHC4_9BACT</name>
<evidence type="ECO:0000259" key="2">
    <source>
        <dbReference type="Pfam" id="PF10881"/>
    </source>
</evidence>
<reference evidence="3 4" key="1">
    <citation type="journal article" date="2015" name="Nature">
        <title>rRNA introns, odd ribosomes, and small enigmatic genomes across a large radiation of phyla.</title>
        <authorList>
            <person name="Brown C.T."/>
            <person name="Hug L.A."/>
            <person name="Thomas B.C."/>
            <person name="Sharon I."/>
            <person name="Castelle C.J."/>
            <person name="Singh A."/>
            <person name="Wilkins M.J."/>
            <person name="Williams K.H."/>
            <person name="Banfield J.F."/>
        </authorList>
    </citation>
    <scope>NUCLEOTIDE SEQUENCE [LARGE SCALE GENOMIC DNA]</scope>
</reference>
<feature type="transmembrane region" description="Helical" evidence="1">
    <location>
        <begin position="6"/>
        <end position="23"/>
    </location>
</feature>
<dbReference type="Proteomes" id="UP000034231">
    <property type="component" value="Unassembled WGS sequence"/>
</dbReference>
<feature type="domain" description="DUF2726" evidence="2">
    <location>
        <begin position="54"/>
        <end position="171"/>
    </location>
</feature>
<protein>
    <recommendedName>
        <fullName evidence="2">DUF2726 domain-containing protein</fullName>
    </recommendedName>
</protein>
<dbReference type="InterPro" id="IPR024402">
    <property type="entry name" value="DUF2726"/>
</dbReference>
<sequence length="181" mass="21633">MGVYLIMQSIVIILVIGILYLWLRSKSNIEVKEGELDEKDVSNPNYYLPYRLRETVMSNHERLLFENLRVVLGLNYDVYPQVNLDKIFRIERQSAYKYYLGWLRRINQKSVDFLIVNKGTQSPVFAIELDDSSHEEEDRIDRDKFVGELFKRNNFPLVRFNPGQYEIEELKIVLNKYLNKF</sequence>
<organism evidence="3 4">
    <name type="scientific">Candidatus Shapirobacteria bacterium GW2011_GWE1_38_10</name>
    <dbReference type="NCBI Taxonomy" id="1618488"/>
    <lineage>
        <taxon>Bacteria</taxon>
        <taxon>Candidatus Shapironibacteriota</taxon>
    </lineage>
</organism>